<dbReference type="Proteomes" id="UP001213015">
    <property type="component" value="Unassembled WGS sequence"/>
</dbReference>
<dbReference type="SUPFAM" id="SSF53335">
    <property type="entry name" value="S-adenosyl-L-methionine-dependent methyltransferases"/>
    <property type="match status" value="1"/>
</dbReference>
<feature type="domain" description="DNA methylase N-4/N-6" evidence="6">
    <location>
        <begin position="6"/>
        <end position="203"/>
    </location>
</feature>
<protein>
    <recommendedName>
        <fullName evidence="5">Methyltransferase</fullName>
        <ecNumber evidence="5">2.1.1.-</ecNumber>
    </recommendedName>
</protein>
<dbReference type="PROSITE" id="PS00092">
    <property type="entry name" value="N6_MTASE"/>
    <property type="match status" value="1"/>
</dbReference>
<reference evidence="7" key="1">
    <citation type="submission" date="2022-01" db="EMBL/GenBank/DDBJ databases">
        <title>VMRC isolate genome collection.</title>
        <authorList>
            <person name="France M."/>
            <person name="Rutt L."/>
            <person name="Humphrys M."/>
            <person name="Ravel J."/>
        </authorList>
    </citation>
    <scope>NUCLEOTIDE SEQUENCE</scope>
    <source>
        <strain evidence="7">C0127B5</strain>
    </source>
</reference>
<dbReference type="AlphaFoldDB" id="A0AAP3GVJ9"/>
<dbReference type="GO" id="GO:0009007">
    <property type="term" value="F:site-specific DNA-methyltransferase (adenine-specific) activity"/>
    <property type="evidence" value="ECO:0007669"/>
    <property type="project" value="TreeGrafter"/>
</dbReference>
<dbReference type="InterPro" id="IPR002941">
    <property type="entry name" value="DNA_methylase_N4/N6"/>
</dbReference>
<dbReference type="EMBL" id="JAKHLF010000001">
    <property type="protein sequence ID" value="MCZ3844157.1"/>
    <property type="molecule type" value="Genomic_DNA"/>
</dbReference>
<dbReference type="PRINTS" id="PR00508">
    <property type="entry name" value="S21N4MTFRASE"/>
</dbReference>
<evidence type="ECO:0000313" key="7">
    <source>
        <dbReference type="EMBL" id="MCZ3844157.1"/>
    </source>
</evidence>
<evidence type="ECO:0000256" key="4">
    <source>
        <dbReference type="ARBA" id="ARBA00022747"/>
    </source>
</evidence>
<proteinExistence type="inferred from homology"/>
<evidence type="ECO:0000313" key="8">
    <source>
        <dbReference type="Proteomes" id="UP001213015"/>
    </source>
</evidence>
<dbReference type="InterPro" id="IPR002052">
    <property type="entry name" value="DNA_methylase_N6_adenine_CS"/>
</dbReference>
<dbReference type="GO" id="GO:0009307">
    <property type="term" value="P:DNA restriction-modification system"/>
    <property type="evidence" value="ECO:0007669"/>
    <property type="project" value="UniProtKB-KW"/>
</dbReference>
<organism evidence="7 8">
    <name type="scientific">Lactobacillus mulieris</name>
    <dbReference type="NCBI Taxonomy" id="2508708"/>
    <lineage>
        <taxon>Bacteria</taxon>
        <taxon>Bacillati</taxon>
        <taxon>Bacillota</taxon>
        <taxon>Bacilli</taxon>
        <taxon>Lactobacillales</taxon>
        <taxon>Lactobacillaceae</taxon>
        <taxon>Lactobacillus</taxon>
    </lineage>
</organism>
<name>A0AAP3GVJ9_9LACO</name>
<comment type="similarity">
    <text evidence="1 5">Belongs to the N(4)/N(6)-methyltransferase family.</text>
</comment>
<keyword evidence="2" id="KW-0489">Methyltransferase</keyword>
<evidence type="ECO:0000256" key="1">
    <source>
        <dbReference type="ARBA" id="ARBA00006594"/>
    </source>
</evidence>
<dbReference type="Pfam" id="PF01555">
    <property type="entry name" value="N6_N4_Mtase"/>
    <property type="match status" value="1"/>
</dbReference>
<sequence>MDTHSIDLVVTDPPYEIGTAGAGIYKQKDKSYIKSLTFMSNGFDKTVLDELVRVMKKINIYIFCSQKQIPLLINYFVKQRKCNWNLLTWHKTNPVPACGNKYLSDTEYIFFAREKGVKIYGSYQTKRTYYLTPSNVKEKKLYNHPTVKPQNILENLITNSSKTGDTVLDPFMGSGSTGVACLSKHRDFIGVEINEEYFKTAKERISNVLRA</sequence>
<evidence type="ECO:0000256" key="5">
    <source>
        <dbReference type="RuleBase" id="RU362026"/>
    </source>
</evidence>
<evidence type="ECO:0000259" key="6">
    <source>
        <dbReference type="Pfam" id="PF01555"/>
    </source>
</evidence>
<dbReference type="EC" id="2.1.1.-" evidence="5"/>
<gene>
    <name evidence="7" type="ORF">L2422_01280</name>
</gene>
<dbReference type="InterPro" id="IPR001091">
    <property type="entry name" value="RM_Methyltransferase"/>
</dbReference>
<dbReference type="PANTHER" id="PTHR13370:SF3">
    <property type="entry name" value="TRNA (GUANINE(10)-N2)-METHYLTRANSFERASE HOMOLOG"/>
    <property type="match status" value="1"/>
</dbReference>
<dbReference type="PANTHER" id="PTHR13370">
    <property type="entry name" value="RNA METHYLASE-RELATED"/>
    <property type="match status" value="1"/>
</dbReference>
<dbReference type="InterPro" id="IPR029063">
    <property type="entry name" value="SAM-dependent_MTases_sf"/>
</dbReference>
<comment type="caution">
    <text evidence="7">The sequence shown here is derived from an EMBL/GenBank/DDBJ whole genome shotgun (WGS) entry which is preliminary data.</text>
</comment>
<evidence type="ECO:0000256" key="3">
    <source>
        <dbReference type="ARBA" id="ARBA00022679"/>
    </source>
</evidence>
<keyword evidence="3" id="KW-0808">Transferase</keyword>
<dbReference type="RefSeq" id="WP_269255556.1">
    <property type="nucleotide sequence ID" value="NZ_JAKHLF010000001.1"/>
</dbReference>
<evidence type="ECO:0000256" key="2">
    <source>
        <dbReference type="ARBA" id="ARBA00022603"/>
    </source>
</evidence>
<accession>A0AAP3GVJ9</accession>
<dbReference type="GO" id="GO:0005737">
    <property type="term" value="C:cytoplasm"/>
    <property type="evidence" value="ECO:0007669"/>
    <property type="project" value="TreeGrafter"/>
</dbReference>
<dbReference type="GO" id="GO:0003677">
    <property type="term" value="F:DNA binding"/>
    <property type="evidence" value="ECO:0007669"/>
    <property type="project" value="InterPro"/>
</dbReference>
<dbReference type="GO" id="GO:0032259">
    <property type="term" value="P:methylation"/>
    <property type="evidence" value="ECO:0007669"/>
    <property type="project" value="UniProtKB-KW"/>
</dbReference>
<dbReference type="Gene3D" id="3.40.50.150">
    <property type="entry name" value="Vaccinia Virus protein VP39"/>
    <property type="match status" value="1"/>
</dbReference>
<keyword evidence="4" id="KW-0680">Restriction system</keyword>
<dbReference type="GO" id="GO:0008170">
    <property type="term" value="F:N-methyltransferase activity"/>
    <property type="evidence" value="ECO:0007669"/>
    <property type="project" value="InterPro"/>
</dbReference>